<proteinExistence type="predicted"/>
<dbReference type="EMBL" id="FMMM01000057">
    <property type="protein sequence ID" value="SCQ22208.1"/>
    <property type="molecule type" value="Genomic_DNA"/>
</dbReference>
<accession>A0A1D3UM51</accession>
<dbReference type="AlphaFoldDB" id="A0A1D3UM51"/>
<evidence type="ECO:0000313" key="2">
    <source>
        <dbReference type="Proteomes" id="UP000182057"/>
    </source>
</evidence>
<reference evidence="1 2" key="1">
    <citation type="submission" date="2016-09" db="EMBL/GenBank/DDBJ databases">
        <authorList>
            <person name="Capua I."/>
            <person name="De Benedictis P."/>
            <person name="Joannis T."/>
            <person name="Lombin L.H."/>
            <person name="Cattoli G."/>
        </authorList>
    </citation>
    <scope>NUCLEOTIDE SEQUENCE [LARGE SCALE GENOMIC DNA]</scope>
    <source>
        <strain evidence="1 2">UB20</strain>
    </source>
</reference>
<gene>
    <name evidence="1" type="ORF">TFUB20_01637</name>
</gene>
<dbReference type="Proteomes" id="UP000182057">
    <property type="component" value="Unassembled WGS sequence"/>
</dbReference>
<organism evidence="1 2">
    <name type="scientific">Tannerella forsythia</name>
    <name type="common">Bacteroides forsythus</name>
    <dbReference type="NCBI Taxonomy" id="28112"/>
    <lineage>
        <taxon>Bacteria</taxon>
        <taxon>Pseudomonadati</taxon>
        <taxon>Bacteroidota</taxon>
        <taxon>Bacteroidia</taxon>
        <taxon>Bacteroidales</taxon>
        <taxon>Tannerellaceae</taxon>
        <taxon>Tannerella</taxon>
    </lineage>
</organism>
<dbReference type="PROSITE" id="PS51257">
    <property type="entry name" value="PROKAR_LIPOPROTEIN"/>
    <property type="match status" value="1"/>
</dbReference>
<sequence length="31" mass="3177">MNRSLFMMIIMTGALTLSAACSGKKGGEAAD</sequence>
<protein>
    <submittedName>
        <fullName evidence="1">Uncharacterized protein</fullName>
    </submittedName>
</protein>
<evidence type="ECO:0000313" key="1">
    <source>
        <dbReference type="EMBL" id="SCQ22208.1"/>
    </source>
</evidence>
<name>A0A1D3UM51_TANFO</name>